<gene>
    <name evidence="4" type="ORF">ACEWY4_027825</name>
</gene>
<proteinExistence type="predicted"/>
<feature type="domain" description="Ig-like" evidence="3">
    <location>
        <begin position="64"/>
        <end position="136"/>
    </location>
</feature>
<protein>
    <recommendedName>
        <fullName evidence="3">Ig-like domain-containing protein</fullName>
    </recommendedName>
</protein>
<dbReference type="InterPro" id="IPR013783">
    <property type="entry name" value="Ig-like_fold"/>
</dbReference>
<dbReference type="PANTHER" id="PTHR47387:SF1">
    <property type="entry name" value="NECTIN-2"/>
    <property type="match status" value="1"/>
</dbReference>
<keyword evidence="2" id="KW-0472">Membrane</keyword>
<reference evidence="4 5" key="1">
    <citation type="submission" date="2024-09" db="EMBL/GenBank/DDBJ databases">
        <title>A chromosome-level genome assembly of Gray's grenadier anchovy, Coilia grayii.</title>
        <authorList>
            <person name="Fu Z."/>
        </authorList>
    </citation>
    <scope>NUCLEOTIDE SEQUENCE [LARGE SCALE GENOMIC DNA]</scope>
    <source>
        <strain evidence="4">G4</strain>
        <tissue evidence="4">Muscle</tissue>
    </source>
</reference>
<dbReference type="EMBL" id="JBHFQA010000221">
    <property type="protein sequence ID" value="KAL2076578.1"/>
    <property type="molecule type" value="Genomic_DNA"/>
</dbReference>
<dbReference type="InterPro" id="IPR052659">
    <property type="entry name" value="Nectin/PVR"/>
</dbReference>
<organism evidence="4 5">
    <name type="scientific">Coilia grayii</name>
    <name type="common">Gray's grenadier anchovy</name>
    <dbReference type="NCBI Taxonomy" id="363190"/>
    <lineage>
        <taxon>Eukaryota</taxon>
        <taxon>Metazoa</taxon>
        <taxon>Chordata</taxon>
        <taxon>Craniata</taxon>
        <taxon>Vertebrata</taxon>
        <taxon>Euteleostomi</taxon>
        <taxon>Actinopterygii</taxon>
        <taxon>Neopterygii</taxon>
        <taxon>Teleostei</taxon>
        <taxon>Clupei</taxon>
        <taxon>Clupeiformes</taxon>
        <taxon>Clupeoidei</taxon>
        <taxon>Engraulidae</taxon>
        <taxon>Coilinae</taxon>
        <taxon>Coilia</taxon>
    </lineage>
</organism>
<feature type="region of interest" description="Disordered" evidence="1">
    <location>
        <begin position="238"/>
        <end position="292"/>
    </location>
</feature>
<keyword evidence="5" id="KW-1185">Reference proteome</keyword>
<accession>A0ABD1IST9</accession>
<evidence type="ECO:0000313" key="5">
    <source>
        <dbReference type="Proteomes" id="UP001591681"/>
    </source>
</evidence>
<dbReference type="SUPFAM" id="SSF48726">
    <property type="entry name" value="Immunoglobulin"/>
    <property type="match status" value="1"/>
</dbReference>
<feature type="transmembrane region" description="Helical" evidence="2">
    <location>
        <begin position="149"/>
        <end position="173"/>
    </location>
</feature>
<dbReference type="PANTHER" id="PTHR47387">
    <property type="entry name" value="NECTIN-2"/>
    <property type="match status" value="1"/>
</dbReference>
<keyword evidence="2" id="KW-1133">Transmembrane helix</keyword>
<keyword evidence="2" id="KW-0812">Transmembrane</keyword>
<dbReference type="Gene3D" id="2.60.40.10">
    <property type="entry name" value="Immunoglobulins"/>
    <property type="match status" value="1"/>
</dbReference>
<evidence type="ECO:0000259" key="3">
    <source>
        <dbReference type="PROSITE" id="PS50835"/>
    </source>
</evidence>
<dbReference type="AlphaFoldDB" id="A0ABD1IST9"/>
<dbReference type="PROSITE" id="PS50835">
    <property type="entry name" value="IG_LIKE"/>
    <property type="match status" value="1"/>
</dbReference>
<comment type="caution">
    <text evidence="4">The sequence shown here is derived from an EMBL/GenBank/DDBJ whole genome shotgun (WGS) entry which is preliminary data.</text>
</comment>
<name>A0ABD1IST9_9TELE</name>
<evidence type="ECO:0000256" key="2">
    <source>
        <dbReference type="SAM" id="Phobius"/>
    </source>
</evidence>
<feature type="compositionally biased region" description="Gly residues" evidence="1">
    <location>
        <begin position="208"/>
        <end position="222"/>
    </location>
</feature>
<evidence type="ECO:0000256" key="1">
    <source>
        <dbReference type="SAM" id="MobiDB-lite"/>
    </source>
</evidence>
<dbReference type="InterPro" id="IPR007110">
    <property type="entry name" value="Ig-like_dom"/>
</dbReference>
<feature type="region of interest" description="Disordered" evidence="1">
    <location>
        <begin position="180"/>
        <end position="226"/>
    </location>
</feature>
<dbReference type="InterPro" id="IPR036179">
    <property type="entry name" value="Ig-like_dom_sf"/>
</dbReference>
<sequence>MLGYPKNSASLVTVVAGDRAVVVARCVSLTGDLRLRSGHQLHRGARADPKPESFPMKLAIEYAPMVSIVGYDNNWYVGRTNVELICQAKGNPIPTTVAWRTENKLKVLKVDETVNTTFVCEVRNRLGPGKDQLTVYVRDPPAVPSNGGVVAGVVIGTLLALLLVGALVAILVMHHRGQQQQASKNGAGPGNGPSNNNGPMYTYREGLPEGGLGGKANQGPGGVALLSTTPTAQDILLSSEMDEAERRKFDSLEEDEEEGPYTHLGPAPILQLQHHHGDHPHVTHLPPEYLGR</sequence>
<evidence type="ECO:0000313" key="4">
    <source>
        <dbReference type="EMBL" id="KAL2076578.1"/>
    </source>
</evidence>
<dbReference type="Proteomes" id="UP001591681">
    <property type="component" value="Unassembled WGS sequence"/>
</dbReference>